<feature type="domain" description="Aminotransferase class I/classII large" evidence="6">
    <location>
        <begin position="60"/>
        <end position="380"/>
    </location>
</feature>
<dbReference type="GO" id="GO:0030170">
    <property type="term" value="F:pyridoxal phosphate binding"/>
    <property type="evidence" value="ECO:0007669"/>
    <property type="project" value="InterPro"/>
</dbReference>
<dbReference type="SUPFAM" id="SSF53383">
    <property type="entry name" value="PLP-dependent transferases"/>
    <property type="match status" value="1"/>
</dbReference>
<dbReference type="GO" id="GO:0047804">
    <property type="term" value="F:cysteine-S-conjugate beta-lyase activity"/>
    <property type="evidence" value="ECO:0007669"/>
    <property type="project" value="UniProtKB-EC"/>
</dbReference>
<sequence length="386" mass="40808">MATSHLPDPFDLTLEQLQRRRSAKWTHAPHAGVPMWVAEMDVRLAEPVAQALHDAIDAGDTGYPGDHAAFARAYADFAESRWGWRPDIARTETFSDLGASGTALLRLLAGPSNTVVLTTPVYNAFYLWCAAAEVRPVEVPLRAATEAARLDLPGIEAALEAGTRVVLLSNPHNPTGAVPTRDELTALAEIADRHGAVVIADEIHAPLTHPGARFTPYLSVSEAARRTGVCTTSASKAFNLAGLKASLLITDAAGPELTGLPDPHGRNVGHLGVLAAEVAFREGGAWLDAVTHQVARNAAHARERLAAELPELGVSDPRASYLLWLDWRAYDLGDDPTGVIAERAGVVLSAGPAFGAGGTGHARMNIGTTPAILDEAIDRLVAAFGR</sequence>
<evidence type="ECO:0000313" key="8">
    <source>
        <dbReference type="Proteomes" id="UP000006666"/>
    </source>
</evidence>
<dbReference type="Gene3D" id="3.40.640.10">
    <property type="entry name" value="Type I PLP-dependent aspartate aminotransferase-like (Major domain)"/>
    <property type="match status" value="1"/>
</dbReference>
<evidence type="ECO:0000256" key="1">
    <source>
        <dbReference type="ARBA" id="ARBA00001933"/>
    </source>
</evidence>
<dbReference type="InterPro" id="IPR051798">
    <property type="entry name" value="Class-II_PLP-Dep_Aminotrans"/>
</dbReference>
<dbReference type="STRING" id="478801.Ksed_14610"/>
<evidence type="ECO:0000256" key="4">
    <source>
        <dbReference type="ARBA" id="ARBA00023239"/>
    </source>
</evidence>
<dbReference type="InterPro" id="IPR015422">
    <property type="entry name" value="PyrdxlP-dep_Trfase_small"/>
</dbReference>
<organism evidence="7 8">
    <name type="scientific">Kytococcus sedentarius (strain ATCC 14392 / DSM 20547 / JCM 11482 / CCUG 33030 / NBRC 15357 / NCTC 11040 / CCM 314 / 541)</name>
    <name type="common">Micrococcus sedentarius</name>
    <dbReference type="NCBI Taxonomy" id="478801"/>
    <lineage>
        <taxon>Bacteria</taxon>
        <taxon>Bacillati</taxon>
        <taxon>Actinomycetota</taxon>
        <taxon>Actinomycetes</taxon>
        <taxon>Micrococcales</taxon>
        <taxon>Kytococcaceae</taxon>
        <taxon>Kytococcus</taxon>
    </lineage>
</organism>
<evidence type="ECO:0000313" key="7">
    <source>
        <dbReference type="EMBL" id="ACV06486.1"/>
    </source>
</evidence>
<dbReference type="CDD" id="cd00609">
    <property type="entry name" value="AAT_like"/>
    <property type="match status" value="1"/>
</dbReference>
<dbReference type="Gene3D" id="3.90.1150.10">
    <property type="entry name" value="Aspartate Aminotransferase, domain 1"/>
    <property type="match status" value="1"/>
</dbReference>
<keyword evidence="8" id="KW-1185">Reference proteome</keyword>
<keyword evidence="4" id="KW-0456">Lyase</keyword>
<gene>
    <name evidence="7" type="ordered locus">Ksed_14610</name>
</gene>
<dbReference type="InterPro" id="IPR004839">
    <property type="entry name" value="Aminotransferase_I/II_large"/>
</dbReference>
<dbReference type="KEGG" id="kse:Ksed_14610"/>
<accession>C7NHX9</accession>
<proteinExistence type="inferred from homology"/>
<dbReference type="InterPro" id="IPR015421">
    <property type="entry name" value="PyrdxlP-dep_Trfase_major"/>
</dbReference>
<reference evidence="7 8" key="1">
    <citation type="journal article" date="2009" name="Stand. Genomic Sci.">
        <title>Complete genome sequence of Kytococcus sedentarius type strain (541).</title>
        <authorList>
            <person name="Sims D."/>
            <person name="Brettin T."/>
            <person name="Detter J.C."/>
            <person name="Han C."/>
            <person name="Lapidus A."/>
            <person name="Copeland A."/>
            <person name="Glavina Del Rio T."/>
            <person name="Nolan M."/>
            <person name="Chen F."/>
            <person name="Lucas S."/>
            <person name="Tice H."/>
            <person name="Cheng J.F."/>
            <person name="Bruce D."/>
            <person name="Goodwin L."/>
            <person name="Pitluck S."/>
            <person name="Ovchinnikova G."/>
            <person name="Pati A."/>
            <person name="Ivanova N."/>
            <person name="Mavrommatis K."/>
            <person name="Chen A."/>
            <person name="Palaniappan K."/>
            <person name="D'haeseleer P."/>
            <person name="Chain P."/>
            <person name="Bristow J."/>
            <person name="Eisen J.A."/>
            <person name="Markowitz V."/>
            <person name="Hugenholtz P."/>
            <person name="Schneider S."/>
            <person name="Goker M."/>
            <person name="Pukall R."/>
            <person name="Kyrpides N.C."/>
            <person name="Klenk H.P."/>
        </authorList>
    </citation>
    <scope>NUCLEOTIDE SEQUENCE [LARGE SCALE GENOMIC DNA]</scope>
    <source>
        <strain evidence="8">ATCC 14392 / DSM 20547 / JCM 11482 / CCUG 33030 / NBRC 15357 / NCTC 11040 / CCM 314 / 541</strain>
    </source>
</reference>
<comment type="cofactor">
    <cofactor evidence="1">
        <name>pyridoxal 5'-phosphate</name>
        <dbReference type="ChEBI" id="CHEBI:597326"/>
    </cofactor>
</comment>
<dbReference type="RefSeq" id="WP_015779431.1">
    <property type="nucleotide sequence ID" value="NC_013169.1"/>
</dbReference>
<dbReference type="HOGENOM" id="CLU_017584_15_2_11"/>
<evidence type="ECO:0000256" key="5">
    <source>
        <dbReference type="ARBA" id="ARBA00037974"/>
    </source>
</evidence>
<dbReference type="PANTHER" id="PTHR43525">
    <property type="entry name" value="PROTEIN MALY"/>
    <property type="match status" value="1"/>
</dbReference>
<evidence type="ECO:0000256" key="2">
    <source>
        <dbReference type="ARBA" id="ARBA00012224"/>
    </source>
</evidence>
<name>C7NHX9_KYTSD</name>
<dbReference type="AlphaFoldDB" id="C7NHX9"/>
<evidence type="ECO:0000256" key="3">
    <source>
        <dbReference type="ARBA" id="ARBA00022898"/>
    </source>
</evidence>
<dbReference type="InterPro" id="IPR015424">
    <property type="entry name" value="PyrdxlP-dep_Trfase"/>
</dbReference>
<protein>
    <recommendedName>
        <fullName evidence="2">cysteine-S-conjugate beta-lyase</fullName>
        <ecNumber evidence="2">4.4.1.13</ecNumber>
    </recommendedName>
</protein>
<comment type="similarity">
    <text evidence="5">Belongs to the class-II pyridoxal-phosphate-dependent aminotransferase family. MalY/PatB cystathionine beta-lyase subfamily.</text>
</comment>
<dbReference type="eggNOG" id="COG1168">
    <property type="taxonomic scope" value="Bacteria"/>
</dbReference>
<dbReference type="Pfam" id="PF00155">
    <property type="entry name" value="Aminotran_1_2"/>
    <property type="match status" value="1"/>
</dbReference>
<dbReference type="Proteomes" id="UP000006666">
    <property type="component" value="Chromosome"/>
</dbReference>
<dbReference type="PANTHER" id="PTHR43525:SF2">
    <property type="entry name" value="CYSTATHIONINE BETA-LYASE-RELATED"/>
    <property type="match status" value="1"/>
</dbReference>
<evidence type="ECO:0000259" key="6">
    <source>
        <dbReference type="Pfam" id="PF00155"/>
    </source>
</evidence>
<keyword evidence="3" id="KW-0663">Pyridoxal phosphate</keyword>
<dbReference type="EC" id="4.4.1.13" evidence="2"/>
<dbReference type="EMBL" id="CP001686">
    <property type="protein sequence ID" value="ACV06486.1"/>
    <property type="molecule type" value="Genomic_DNA"/>
</dbReference>